<proteinExistence type="predicted"/>
<dbReference type="RefSeq" id="WP_213404122.1">
    <property type="nucleotide sequence ID" value="NZ_JAGIBU010000005.1"/>
</dbReference>
<feature type="region of interest" description="Disordered" evidence="1">
    <location>
        <begin position="110"/>
        <end position="152"/>
    </location>
</feature>
<feature type="domain" description="Biofilm-associated protein BapA-like prefix-like" evidence="3">
    <location>
        <begin position="1"/>
        <end position="85"/>
    </location>
</feature>
<evidence type="ECO:0000313" key="4">
    <source>
        <dbReference type="EMBL" id="MBS7824996.1"/>
    </source>
</evidence>
<reference evidence="4" key="1">
    <citation type="submission" date="2021-03" db="EMBL/GenBank/DDBJ databases">
        <title>Identification and antibiotic profiling of Wohlfahrtiimonas chitiniclastica, an underestimated human pathogen.</title>
        <authorList>
            <person name="Kopf A."/>
            <person name="Bunk B."/>
            <person name="Coldewey S."/>
            <person name="Gunzer F."/>
            <person name="Riedel T."/>
            <person name="Schroettner P."/>
        </authorList>
    </citation>
    <scope>NUCLEOTIDE SEQUENCE</scope>
    <source>
        <strain evidence="4">DSM 100917</strain>
    </source>
</reference>
<dbReference type="InterPro" id="IPR040853">
    <property type="entry name" value="RapA2_cadherin-like"/>
</dbReference>
<evidence type="ECO:0000256" key="1">
    <source>
        <dbReference type="SAM" id="MobiDB-lite"/>
    </source>
</evidence>
<evidence type="ECO:0000259" key="3">
    <source>
        <dbReference type="Pfam" id="PF22783"/>
    </source>
</evidence>
<dbReference type="Proteomes" id="UP000680020">
    <property type="component" value="Unassembled WGS sequence"/>
</dbReference>
<dbReference type="InterPro" id="IPR048051">
    <property type="entry name" value="BapA-like_prefix-like"/>
</dbReference>
<accession>A0AB35BZ49</accession>
<dbReference type="Pfam" id="PF22783">
    <property type="entry name" value="BapA_N"/>
    <property type="match status" value="1"/>
</dbReference>
<dbReference type="EMBL" id="JAGIBU010000005">
    <property type="protein sequence ID" value="MBS7824996.1"/>
    <property type="molecule type" value="Genomic_DNA"/>
</dbReference>
<dbReference type="NCBIfam" id="NF033677">
    <property type="entry name" value="biofilm_BapA_N"/>
    <property type="match status" value="1"/>
</dbReference>
<name>A0AB35BZ49_9GAMM</name>
<evidence type="ECO:0000259" key="2">
    <source>
        <dbReference type="Pfam" id="PF17803"/>
    </source>
</evidence>
<evidence type="ECO:0000313" key="5">
    <source>
        <dbReference type="Proteomes" id="UP000680020"/>
    </source>
</evidence>
<organism evidence="4 5">
    <name type="scientific">Wohlfahrtiimonas chitiniclastica</name>
    <dbReference type="NCBI Taxonomy" id="400946"/>
    <lineage>
        <taxon>Bacteria</taxon>
        <taxon>Pseudomonadati</taxon>
        <taxon>Pseudomonadota</taxon>
        <taxon>Gammaproteobacteria</taxon>
        <taxon>Cardiobacteriales</taxon>
        <taxon>Ignatzschineriaceae</taxon>
        <taxon>Wohlfahrtiimonas</taxon>
    </lineage>
</organism>
<feature type="non-terminal residue" evidence="4">
    <location>
        <position position="174"/>
    </location>
</feature>
<dbReference type="Pfam" id="PF17803">
    <property type="entry name" value="Cadherin_4"/>
    <property type="match status" value="1"/>
</dbReference>
<gene>
    <name evidence="4" type="ORF">J7561_07230</name>
</gene>
<comment type="caution">
    <text evidence="4">The sequence shown here is derived from an EMBL/GenBank/DDBJ whole genome shotgun (WGS) entry which is preliminary data.</text>
</comment>
<protein>
    <submittedName>
        <fullName evidence="4">BapA prefix-like domain-containing protein</fullName>
    </submittedName>
</protein>
<sequence>MSSVIVVDKKSLDQSTVSGSRIVLETASKVHTQLYRSDVAEFVQDGNDLILKLKNGKTIVIVNFFVAHEDETSDVLFKDDNGIPWLPLLLGGAGVAGGLALASGGGGDNHNGGAASAPKNHVPVAGLSNQPIETQEDHPKKGQITDVTDKDGDKLTYKVGEAPENGTVVVNEDG</sequence>
<feature type="domain" description="RapA2 cadherin-like" evidence="2">
    <location>
        <begin position="118"/>
        <end position="174"/>
    </location>
</feature>
<dbReference type="AlphaFoldDB" id="A0AB35BZ49"/>